<feature type="domain" description="Thiamine pyrophosphate enzyme N-terminal TPP-binding" evidence="9">
    <location>
        <begin position="16"/>
        <end position="130"/>
    </location>
</feature>
<comment type="pathway">
    <text evidence="6">Quinol/quinone metabolism; 1,4-dihydroxy-2-naphthoate biosynthesis; 1,4-dihydroxy-2-naphthoate from chorismate: step 2/7.</text>
</comment>
<comment type="cofactor">
    <cofactor evidence="6">
        <name>thiamine diphosphate</name>
        <dbReference type="ChEBI" id="CHEBI:58937"/>
    </cofactor>
    <text evidence="6">Binds 1 thiamine pyrophosphate per subunit.</text>
</comment>
<evidence type="ECO:0000256" key="7">
    <source>
        <dbReference type="SAM" id="MobiDB-lite"/>
    </source>
</evidence>
<keyword evidence="1 6" id="KW-0808">Transferase</keyword>
<feature type="compositionally biased region" description="Basic and acidic residues" evidence="7">
    <location>
        <begin position="260"/>
        <end position="273"/>
    </location>
</feature>
<evidence type="ECO:0000256" key="6">
    <source>
        <dbReference type="HAMAP-Rule" id="MF_01659"/>
    </source>
</evidence>
<comment type="caution">
    <text evidence="10">The sequence shown here is derived from an EMBL/GenBank/DDBJ whole genome shotgun (WGS) entry which is preliminary data.</text>
</comment>
<dbReference type="InterPro" id="IPR004433">
    <property type="entry name" value="MenaQ_synth_MenD"/>
</dbReference>
<feature type="region of interest" description="Disordered" evidence="7">
    <location>
        <begin position="242"/>
        <end position="273"/>
    </location>
</feature>
<evidence type="ECO:0000259" key="8">
    <source>
        <dbReference type="Pfam" id="PF02775"/>
    </source>
</evidence>
<feature type="domain" description="Thiamine pyrophosphate enzyme TPP-binding" evidence="8">
    <location>
        <begin position="461"/>
        <end position="601"/>
    </location>
</feature>
<organism evidence="10 11">
    <name type="scientific">Pseudoglutamicibacter albus DNF00011</name>
    <dbReference type="NCBI Taxonomy" id="1401063"/>
    <lineage>
        <taxon>Bacteria</taxon>
        <taxon>Bacillati</taxon>
        <taxon>Actinomycetota</taxon>
        <taxon>Actinomycetes</taxon>
        <taxon>Micrococcales</taxon>
        <taxon>Micrococcaceae</taxon>
        <taxon>Pseudoglutamicibacter</taxon>
    </lineage>
</organism>
<dbReference type="HAMAP" id="MF_01659">
    <property type="entry name" value="MenD"/>
    <property type="match status" value="1"/>
</dbReference>
<dbReference type="UniPathway" id="UPA00079"/>
<dbReference type="GO" id="GO:0030145">
    <property type="term" value="F:manganese ion binding"/>
    <property type="evidence" value="ECO:0007669"/>
    <property type="project" value="UniProtKB-UniRule"/>
</dbReference>
<name>A0A095YB80_9MICC</name>
<comment type="cofactor">
    <cofactor evidence="6">
        <name>Mg(2+)</name>
        <dbReference type="ChEBI" id="CHEBI:18420"/>
    </cofactor>
    <cofactor evidence="6">
        <name>Mn(2+)</name>
        <dbReference type="ChEBI" id="CHEBI:29035"/>
    </cofactor>
</comment>
<evidence type="ECO:0000256" key="2">
    <source>
        <dbReference type="ARBA" id="ARBA00022723"/>
    </source>
</evidence>
<evidence type="ECO:0000256" key="1">
    <source>
        <dbReference type="ARBA" id="ARBA00022679"/>
    </source>
</evidence>
<comment type="subunit">
    <text evidence="6">Homodimer.</text>
</comment>
<dbReference type="GO" id="GO:0030976">
    <property type="term" value="F:thiamine pyrophosphate binding"/>
    <property type="evidence" value="ECO:0007669"/>
    <property type="project" value="UniProtKB-UniRule"/>
</dbReference>
<comment type="pathway">
    <text evidence="6">Quinol/quinone metabolism; menaquinone biosynthesis.</text>
</comment>
<keyword evidence="6" id="KW-0474">Menaquinone biosynthesis</keyword>
<dbReference type="GO" id="GO:0070204">
    <property type="term" value="F:2-succinyl-5-enolpyruvyl-6-hydroxy-3-cyclohexene-1-carboxylic-acid synthase activity"/>
    <property type="evidence" value="ECO:0007669"/>
    <property type="project" value="UniProtKB-UniRule"/>
</dbReference>
<evidence type="ECO:0000313" key="10">
    <source>
        <dbReference type="EMBL" id="KGF19488.1"/>
    </source>
</evidence>
<dbReference type="Proteomes" id="UP000053528">
    <property type="component" value="Unassembled WGS sequence"/>
</dbReference>
<dbReference type="GO" id="GO:0000287">
    <property type="term" value="F:magnesium ion binding"/>
    <property type="evidence" value="ECO:0007669"/>
    <property type="project" value="UniProtKB-UniRule"/>
</dbReference>
<dbReference type="Pfam" id="PF02776">
    <property type="entry name" value="TPP_enzyme_N"/>
    <property type="match status" value="1"/>
</dbReference>
<reference evidence="10 11" key="1">
    <citation type="submission" date="2014-07" db="EMBL/GenBank/DDBJ databases">
        <authorList>
            <person name="McCorrison J."/>
            <person name="Sanka R."/>
            <person name="Torralba M."/>
            <person name="Gillis M."/>
            <person name="Haft D.H."/>
            <person name="Methe B."/>
            <person name="Sutton G."/>
            <person name="Nelson K.E."/>
        </authorList>
    </citation>
    <scope>NUCLEOTIDE SEQUENCE [LARGE SCALE GENOMIC DNA]</scope>
    <source>
        <strain evidence="10 11">DNF00011</strain>
    </source>
</reference>
<dbReference type="NCBIfam" id="TIGR00173">
    <property type="entry name" value="menD"/>
    <property type="match status" value="1"/>
</dbReference>
<gene>
    <name evidence="6" type="primary">menD</name>
    <name evidence="10" type="ORF">HMPREF2128_10475</name>
</gene>
<dbReference type="CDD" id="cd07037">
    <property type="entry name" value="TPP_PYR_MenD"/>
    <property type="match status" value="1"/>
</dbReference>
<dbReference type="PANTHER" id="PTHR42916:SF1">
    <property type="entry name" value="PROTEIN PHYLLO, CHLOROPLASTIC"/>
    <property type="match status" value="1"/>
</dbReference>
<dbReference type="UniPathway" id="UPA01057">
    <property type="reaction ID" value="UER00164"/>
</dbReference>
<comment type="similarity">
    <text evidence="6">Belongs to the TPP enzyme family. MenD subfamily.</text>
</comment>
<comment type="catalytic activity">
    <reaction evidence="6">
        <text>isochorismate + 2-oxoglutarate + H(+) = 5-enolpyruvoyl-6-hydroxy-2-succinyl-cyclohex-3-ene-1-carboxylate + CO2</text>
        <dbReference type="Rhea" id="RHEA:25593"/>
        <dbReference type="ChEBI" id="CHEBI:15378"/>
        <dbReference type="ChEBI" id="CHEBI:16526"/>
        <dbReference type="ChEBI" id="CHEBI:16810"/>
        <dbReference type="ChEBI" id="CHEBI:29780"/>
        <dbReference type="ChEBI" id="CHEBI:58818"/>
        <dbReference type="EC" id="2.2.1.9"/>
    </reaction>
</comment>
<dbReference type="PANTHER" id="PTHR42916">
    <property type="entry name" value="2-SUCCINYL-5-ENOLPYRUVYL-6-HYDROXY-3-CYCLOHEXENE-1-CARBOXYLATE SYNTHASE"/>
    <property type="match status" value="1"/>
</dbReference>
<keyword evidence="2 6" id="KW-0479">Metal-binding</keyword>
<dbReference type="RefSeq" id="WP_084590528.1">
    <property type="nucleotide sequence ID" value="NZ_JRNH01000032.1"/>
</dbReference>
<evidence type="ECO:0000256" key="4">
    <source>
        <dbReference type="ARBA" id="ARBA00023052"/>
    </source>
</evidence>
<keyword evidence="4 6" id="KW-0786">Thiamine pyrophosphate</keyword>
<dbReference type="Gene3D" id="3.40.50.970">
    <property type="match status" value="2"/>
</dbReference>
<feature type="compositionally biased region" description="Basic and acidic residues" evidence="7">
    <location>
        <begin position="242"/>
        <end position="253"/>
    </location>
</feature>
<keyword evidence="5 6" id="KW-0464">Manganese</keyword>
<dbReference type="SUPFAM" id="SSF52518">
    <property type="entry name" value="Thiamin diphosphate-binding fold (THDP-binding)"/>
    <property type="match status" value="2"/>
</dbReference>
<keyword evidence="3 6" id="KW-0460">Magnesium</keyword>
<dbReference type="AlphaFoldDB" id="A0A095YB80"/>
<dbReference type="Pfam" id="PF02775">
    <property type="entry name" value="TPP_enzyme_C"/>
    <property type="match status" value="1"/>
</dbReference>
<sequence>MPSMSVGPSVPAVESARLVVQGCVSAGMRHVVVAPGSRSAPLAYALAEAERDGVLSVHARLDEREAGFLALGLSLASNAPVAVVTTSGSAVANLFPALMEAAHAGVKLVLLTADRPERLHGTGASQTTQQAGIFAHHTRSSVHIPAGEDPTAAVAEALVATLGNKQDAPGPVHINCAFEDPLYPPNDAMITAAEQPAERAARQYPELSDVELLEIDALAAAVPVPRALSCETLREAAARRTEHGAEHGTEHCAEGTTARGTEESAVHRTGSERPDVHRRTVVVAGHDAGEEAAHFAHALDLPLLAEPSSNARHGENALTAYQFTLAAFADQIEAVVLFGRPTLSRPINALLARDDIDSAIYAPGPLAWCELSKRPETPVRSFAQAAQFAGVGPQGWVEAWREADERVVAAVNMVVAEREHVTGRLTGPSLAADVWSGLSGPAVIGSSRPVRDMDIAATPRRGRGPRVYANRGLAGIDGTISTAAGIALAERRRTLAFMGDVTFLYGAAGMLVPSLEAVPQLDVVVADDGGGTIFSTLEHGTVAARGGYQEAVDRFFRVPHGLDAVELALVYGWDAQRVSSHEHVREWLDAGRTAHGCRLLVVDTEREKPRELHRALAAAAAEALA</sequence>
<dbReference type="EC" id="2.2.1.9" evidence="6"/>
<protein>
    <recommendedName>
        <fullName evidence="6">2-succinyl-5-enolpyruvyl-6-hydroxy-3-cyclohexene-1-carboxylate synthase</fullName>
        <shortName evidence="6">SEPHCHC synthase</shortName>
        <ecNumber evidence="6">2.2.1.9</ecNumber>
    </recommendedName>
    <alternativeName>
        <fullName evidence="6">Menaquinone biosynthesis protein MenD</fullName>
    </alternativeName>
</protein>
<evidence type="ECO:0000256" key="3">
    <source>
        <dbReference type="ARBA" id="ARBA00022842"/>
    </source>
</evidence>
<dbReference type="GO" id="GO:0009234">
    <property type="term" value="P:menaquinone biosynthetic process"/>
    <property type="evidence" value="ECO:0007669"/>
    <property type="project" value="UniProtKB-UniRule"/>
</dbReference>
<comment type="function">
    <text evidence="6">Catalyzes the thiamine diphosphate-dependent decarboxylation of 2-oxoglutarate and the subsequent addition of the resulting succinic semialdehyde-thiamine pyrophosphate anion to isochorismate to yield 2-succinyl-5-enolpyruvyl-6-hydroxy-3-cyclohexene-1-carboxylate (SEPHCHC).</text>
</comment>
<dbReference type="InterPro" id="IPR011766">
    <property type="entry name" value="TPP_enzyme_TPP-bd"/>
</dbReference>
<evidence type="ECO:0000313" key="11">
    <source>
        <dbReference type="Proteomes" id="UP000053528"/>
    </source>
</evidence>
<proteinExistence type="inferred from homology"/>
<dbReference type="EMBL" id="JRNH01000032">
    <property type="protein sequence ID" value="KGF19488.1"/>
    <property type="molecule type" value="Genomic_DNA"/>
</dbReference>
<dbReference type="PIRSF" id="PIRSF004983">
    <property type="entry name" value="MenD"/>
    <property type="match status" value="1"/>
</dbReference>
<accession>A0A095YB80</accession>
<dbReference type="InterPro" id="IPR012001">
    <property type="entry name" value="Thiamin_PyroP_enz_TPP-bd_dom"/>
</dbReference>
<evidence type="ECO:0000256" key="5">
    <source>
        <dbReference type="ARBA" id="ARBA00023211"/>
    </source>
</evidence>
<evidence type="ECO:0000259" key="9">
    <source>
        <dbReference type="Pfam" id="PF02776"/>
    </source>
</evidence>
<dbReference type="InterPro" id="IPR029061">
    <property type="entry name" value="THDP-binding"/>
</dbReference>
<dbReference type="Gene3D" id="3.40.50.1220">
    <property type="entry name" value="TPP-binding domain"/>
    <property type="match status" value="1"/>
</dbReference>